<protein>
    <recommendedName>
        <fullName evidence="4">Endonuclease/exonuclease/phosphatase domain-containing protein</fullName>
    </recommendedName>
</protein>
<accession>A0A1Q9E4T1</accession>
<sequence length="372" mass="41005">MGTRTQTRTSNRTRCSSRNRATADSQGRDFAWAGAKFTETWLPEAHAVSWIAQRVETKRNVQDKVRFIDQEQDIKNVSQEPVRLWPAGFLVPKKLSRIPLAGASEDKGVRVEEVSKLEASFSSREASSLRPQMRQPQAMQGTQSPQNVSAGRLSGMCLNINSLVRHRDALLDLAAEQHADILMVQKTGCTTTQWPAMCKYFHHRRWQLVGVPAATVPGGGRGGVAIIVRDPLSVTTLDSYAGKQGQRASVAVHGADSVDLTSTWQETAVSFQKLDAEATLTAAGILRCNGVRALRDAWLQVFLRPIDNAHALLQKDVLAMSLVLSGVRGGRNLEPRLNGPGVFKDEQVCVEDDQKEDDAVDWTCIAIYSLYE</sequence>
<proteinExistence type="predicted"/>
<gene>
    <name evidence="2" type="ORF">AK812_SmicGene14707</name>
</gene>
<dbReference type="EMBL" id="LSRX01000264">
    <property type="protein sequence ID" value="OLQ02442.1"/>
    <property type="molecule type" value="Genomic_DNA"/>
</dbReference>
<dbReference type="AlphaFoldDB" id="A0A1Q9E4T1"/>
<dbReference type="SUPFAM" id="SSF56219">
    <property type="entry name" value="DNase I-like"/>
    <property type="match status" value="1"/>
</dbReference>
<organism evidence="2 3">
    <name type="scientific">Symbiodinium microadriaticum</name>
    <name type="common">Dinoflagellate</name>
    <name type="synonym">Zooxanthella microadriatica</name>
    <dbReference type="NCBI Taxonomy" id="2951"/>
    <lineage>
        <taxon>Eukaryota</taxon>
        <taxon>Sar</taxon>
        <taxon>Alveolata</taxon>
        <taxon>Dinophyceae</taxon>
        <taxon>Suessiales</taxon>
        <taxon>Symbiodiniaceae</taxon>
        <taxon>Symbiodinium</taxon>
    </lineage>
</organism>
<feature type="compositionally biased region" description="Low complexity" evidence="1">
    <location>
        <begin position="1"/>
        <end position="23"/>
    </location>
</feature>
<evidence type="ECO:0008006" key="4">
    <source>
        <dbReference type="Google" id="ProtNLM"/>
    </source>
</evidence>
<feature type="region of interest" description="Disordered" evidence="1">
    <location>
        <begin position="123"/>
        <end position="148"/>
    </location>
</feature>
<feature type="region of interest" description="Disordered" evidence="1">
    <location>
        <begin position="1"/>
        <end position="25"/>
    </location>
</feature>
<dbReference type="InterPro" id="IPR036691">
    <property type="entry name" value="Endo/exonu/phosph_ase_sf"/>
</dbReference>
<evidence type="ECO:0000313" key="3">
    <source>
        <dbReference type="Proteomes" id="UP000186817"/>
    </source>
</evidence>
<dbReference type="OrthoDB" id="10624953at2759"/>
<reference evidence="2 3" key="1">
    <citation type="submission" date="2016-02" db="EMBL/GenBank/DDBJ databases">
        <title>Genome analysis of coral dinoflagellate symbionts highlights evolutionary adaptations to a symbiotic lifestyle.</title>
        <authorList>
            <person name="Aranda M."/>
            <person name="Li Y."/>
            <person name="Liew Y.J."/>
            <person name="Baumgarten S."/>
            <person name="Simakov O."/>
            <person name="Wilson M."/>
            <person name="Piel J."/>
            <person name="Ashoor H."/>
            <person name="Bougouffa S."/>
            <person name="Bajic V.B."/>
            <person name="Ryu T."/>
            <person name="Ravasi T."/>
            <person name="Bayer T."/>
            <person name="Micklem G."/>
            <person name="Kim H."/>
            <person name="Bhak J."/>
            <person name="Lajeunesse T.C."/>
            <person name="Voolstra C.R."/>
        </authorList>
    </citation>
    <scope>NUCLEOTIDE SEQUENCE [LARGE SCALE GENOMIC DNA]</scope>
    <source>
        <strain evidence="2 3">CCMP2467</strain>
    </source>
</reference>
<evidence type="ECO:0000256" key="1">
    <source>
        <dbReference type="SAM" id="MobiDB-lite"/>
    </source>
</evidence>
<keyword evidence="3" id="KW-1185">Reference proteome</keyword>
<evidence type="ECO:0000313" key="2">
    <source>
        <dbReference type="EMBL" id="OLQ02442.1"/>
    </source>
</evidence>
<comment type="caution">
    <text evidence="2">The sequence shown here is derived from an EMBL/GenBank/DDBJ whole genome shotgun (WGS) entry which is preliminary data.</text>
</comment>
<name>A0A1Q9E4T1_SYMMI</name>
<dbReference type="Gene3D" id="3.60.10.10">
    <property type="entry name" value="Endonuclease/exonuclease/phosphatase"/>
    <property type="match status" value="1"/>
</dbReference>
<dbReference type="Proteomes" id="UP000186817">
    <property type="component" value="Unassembled WGS sequence"/>
</dbReference>